<protein>
    <recommendedName>
        <fullName evidence="2">DUF4371 domain-containing protein</fullName>
    </recommendedName>
</protein>
<dbReference type="AlphaFoldDB" id="A0A1X7VIF7"/>
<sequence>MSEFKAKRIKRDCNFDKNWVKELHGNTYARCTLCCSNFSISHGGRNDVTTHVHGKHNMEMAKAASSSRCISSMFKPNKAAAAIKAEAVWSMFVAKHNLTLLTSDHANKLFPKMFPDSEIAKQFSCGRTKPTAVVKQALAPHSLSKVASVASNSSFSLLMDGSNDKTDKSCIILEWQLIFFAALKSSLESQGLQFSYAMAFMCDTTNVMKGARSGVQKLLKDGHLHLYDVGCICHLADLTQQEETRILRSMVLPFHN</sequence>
<dbReference type="PANTHER" id="PTHR37162">
    <property type="entry name" value="HAT FAMILY DIMERISATION DOMAINCONTAINING PROTEIN-RELATED"/>
    <property type="match status" value="1"/>
</dbReference>
<dbReference type="OMA" id="NGVATHI"/>
<evidence type="ECO:0008006" key="2">
    <source>
        <dbReference type="Google" id="ProtNLM"/>
    </source>
</evidence>
<evidence type="ECO:0000313" key="1">
    <source>
        <dbReference type="EnsemblMetazoa" id="Aqu2.1.40126_001"/>
    </source>
</evidence>
<organism evidence="1">
    <name type="scientific">Amphimedon queenslandica</name>
    <name type="common">Sponge</name>
    <dbReference type="NCBI Taxonomy" id="400682"/>
    <lineage>
        <taxon>Eukaryota</taxon>
        <taxon>Metazoa</taxon>
        <taxon>Porifera</taxon>
        <taxon>Demospongiae</taxon>
        <taxon>Heteroscleromorpha</taxon>
        <taxon>Haplosclerida</taxon>
        <taxon>Niphatidae</taxon>
        <taxon>Amphimedon</taxon>
    </lineage>
</organism>
<dbReference type="PANTHER" id="PTHR37162:SF10">
    <property type="entry name" value="DUF4371 DOMAIN-CONTAINING PROTEIN"/>
    <property type="match status" value="1"/>
</dbReference>
<reference evidence="1" key="1">
    <citation type="submission" date="2017-05" db="UniProtKB">
        <authorList>
            <consortium name="EnsemblMetazoa"/>
        </authorList>
    </citation>
    <scope>IDENTIFICATION</scope>
</reference>
<dbReference type="EnsemblMetazoa" id="Aqu2.1.40126_001">
    <property type="protein sequence ID" value="Aqu2.1.40126_001"/>
    <property type="gene ID" value="Aqu2.1.40126"/>
</dbReference>
<dbReference type="InParanoid" id="A0A1X7VIF7"/>
<proteinExistence type="predicted"/>
<accession>A0A1X7VIF7</accession>
<name>A0A1X7VIF7_AMPQE</name>